<keyword evidence="1" id="KW-0812">Transmembrane</keyword>
<evidence type="ECO:0000256" key="1">
    <source>
        <dbReference type="SAM" id="Phobius"/>
    </source>
</evidence>
<sequence>MFQLLGAASASGYIITALFLLVAIGRLARSGLHRFTARLPKRSALKHYTMAAVSLMLFCLLVIRMCFIVTVIIDSAIQGDKVEVSGDLESQF</sequence>
<dbReference type="OrthoDB" id="8371109at2"/>
<evidence type="ECO:0000313" key="2">
    <source>
        <dbReference type="EMBL" id="RUM09363.1"/>
    </source>
</evidence>
<dbReference type="AlphaFoldDB" id="A0A3S0T6W3"/>
<organism evidence="2 3">
    <name type="scientific">Rhizobium chutanense</name>
    <dbReference type="NCBI Taxonomy" id="2035448"/>
    <lineage>
        <taxon>Bacteria</taxon>
        <taxon>Pseudomonadati</taxon>
        <taxon>Pseudomonadota</taxon>
        <taxon>Alphaproteobacteria</taxon>
        <taxon>Hyphomicrobiales</taxon>
        <taxon>Rhizobiaceae</taxon>
        <taxon>Rhizobium/Agrobacterium group</taxon>
        <taxon>Rhizobium</taxon>
    </lineage>
</organism>
<protein>
    <submittedName>
        <fullName evidence="2">Uncharacterized protein</fullName>
    </submittedName>
</protein>
<name>A0A3S0T6W3_9HYPH</name>
<evidence type="ECO:0000313" key="3">
    <source>
        <dbReference type="Proteomes" id="UP000278081"/>
    </source>
</evidence>
<dbReference type="EMBL" id="RJTJ01000002">
    <property type="protein sequence ID" value="RUM09363.1"/>
    <property type="molecule type" value="Genomic_DNA"/>
</dbReference>
<comment type="caution">
    <text evidence="2">The sequence shown here is derived from an EMBL/GenBank/DDBJ whole genome shotgun (WGS) entry which is preliminary data.</text>
</comment>
<reference evidence="2 3" key="1">
    <citation type="submission" date="2018-11" db="EMBL/GenBank/DDBJ databases">
        <title>Rhizobium chutanense sp. nov., isolated from root nodules of Phaseolus vulgaris in China.</title>
        <authorList>
            <person name="Huo Y."/>
        </authorList>
    </citation>
    <scope>NUCLEOTIDE SEQUENCE [LARGE SCALE GENOMIC DNA]</scope>
    <source>
        <strain evidence="2 3">C16</strain>
    </source>
</reference>
<gene>
    <name evidence="2" type="ORF">EFR84_03215</name>
</gene>
<keyword evidence="1" id="KW-0472">Membrane</keyword>
<proteinExistence type="predicted"/>
<dbReference type="RefSeq" id="WP_126907600.1">
    <property type="nucleotide sequence ID" value="NZ_ML133749.1"/>
</dbReference>
<keyword evidence="1" id="KW-1133">Transmembrane helix</keyword>
<dbReference type="Proteomes" id="UP000278081">
    <property type="component" value="Unassembled WGS sequence"/>
</dbReference>
<feature type="transmembrane region" description="Helical" evidence="1">
    <location>
        <begin position="6"/>
        <end position="28"/>
    </location>
</feature>
<accession>A0A3S0T6W3</accession>
<feature type="transmembrane region" description="Helical" evidence="1">
    <location>
        <begin position="48"/>
        <end position="73"/>
    </location>
</feature>